<dbReference type="AlphaFoldDB" id="A0AAX2ZFJ0"/>
<sequence length="65" mass="7754">MNKLKARAVKNRFNKYNVIVNCEGRDMPMGQTFDAETYRILEWATEDEAIEYILSRNDRLELVRN</sequence>
<dbReference type="RefSeq" id="WP_228416278.1">
    <property type="nucleotide sequence ID" value="NZ_CP081135.1"/>
</dbReference>
<protein>
    <submittedName>
        <fullName evidence="1">Uncharacterized protein</fullName>
    </submittedName>
</protein>
<reference evidence="1 2" key="1">
    <citation type="journal article" date="2023" name="Int. J. Syst. Evol. Microbiol.">
        <title>Terrisporobacter hibernicus sp. nov., isolated from bovine faeces in Northern Ireland.</title>
        <authorList>
            <person name="Mitchell M."/>
            <person name="Nguyen S.V."/>
            <person name="Connor M."/>
            <person name="Fairley D.J."/>
            <person name="Donoghue O."/>
            <person name="Marshall H."/>
            <person name="Koolman L."/>
            <person name="McMullan G."/>
            <person name="Schaffer K.E."/>
            <person name="McGrath J.W."/>
            <person name="Fanning S."/>
        </authorList>
    </citation>
    <scope>NUCLEOTIDE SEQUENCE [LARGE SCALE GENOMIC DNA]</scope>
    <source>
        <strain evidence="1 2">MCA3</strain>
    </source>
</reference>
<dbReference type="EMBL" id="CP081135">
    <property type="protein sequence ID" value="UEL48098.1"/>
    <property type="molecule type" value="Genomic_DNA"/>
</dbReference>
<dbReference type="Proteomes" id="UP001198983">
    <property type="component" value="Chromosome"/>
</dbReference>
<proteinExistence type="predicted"/>
<name>A0AAX2ZFJ0_9FIRM</name>
<dbReference type="KEGG" id="tem:JW646_01205"/>
<gene>
    <name evidence="1" type="ORF">JW646_01205</name>
</gene>
<evidence type="ECO:0000313" key="1">
    <source>
        <dbReference type="EMBL" id="UEL48098.1"/>
    </source>
</evidence>
<organism evidence="1 2">
    <name type="scientific">Terrisporobacter hibernicus</name>
    <dbReference type="NCBI Taxonomy" id="2813371"/>
    <lineage>
        <taxon>Bacteria</taxon>
        <taxon>Bacillati</taxon>
        <taxon>Bacillota</taxon>
        <taxon>Clostridia</taxon>
        <taxon>Peptostreptococcales</taxon>
        <taxon>Peptostreptococcaceae</taxon>
        <taxon>Terrisporobacter</taxon>
    </lineage>
</organism>
<evidence type="ECO:0000313" key="2">
    <source>
        <dbReference type="Proteomes" id="UP001198983"/>
    </source>
</evidence>
<accession>A0AAX2ZFJ0</accession>
<keyword evidence="2" id="KW-1185">Reference proteome</keyword>